<name>A0A178DC18_9EURO</name>
<protein>
    <submittedName>
        <fullName evidence="1">Uncharacterized protein</fullName>
    </submittedName>
</protein>
<accession>A0A178DC18</accession>
<evidence type="ECO:0000313" key="1">
    <source>
        <dbReference type="EMBL" id="OAL39182.1"/>
    </source>
</evidence>
<dbReference type="GeneID" id="34584924"/>
<keyword evidence="2" id="KW-1185">Reference proteome</keyword>
<dbReference type="RefSeq" id="XP_022504194.1">
    <property type="nucleotide sequence ID" value="XM_022639806.1"/>
</dbReference>
<dbReference type="EMBL" id="LVCJ01000006">
    <property type="protein sequence ID" value="OAL39182.1"/>
    <property type="molecule type" value="Genomic_DNA"/>
</dbReference>
<reference evidence="1 2" key="1">
    <citation type="submission" date="2016-03" db="EMBL/GenBank/DDBJ databases">
        <title>The draft genome sequence of Fonsecaea nubica causative agent of cutaneous subcutaneous infection in human host.</title>
        <authorList>
            <person name="Costa F."/>
            <person name="Sybren D.H."/>
            <person name="Raittz R.T."/>
            <person name="Weiss V.A."/>
            <person name="Leao A.C."/>
            <person name="Gomes R."/>
            <person name="De Souza E.M."/>
            <person name="Pedrosa F.O."/>
            <person name="Steffens M.B."/>
            <person name="Bombassaro A."/>
            <person name="Tadra-Sfeir M.Z."/>
            <person name="Moreno L.F."/>
            <person name="Najafzadeh M.J."/>
            <person name="Felipe M.S."/>
            <person name="Teixeira M."/>
            <person name="Sun J."/>
            <person name="Xi L."/>
            <person name="Castro M.A."/>
            <person name="Vicente V.A."/>
        </authorList>
    </citation>
    <scope>NUCLEOTIDE SEQUENCE [LARGE SCALE GENOMIC DNA]</scope>
    <source>
        <strain evidence="1 2">CBS 269.64</strain>
    </source>
</reference>
<comment type="caution">
    <text evidence="1">The sequence shown here is derived from an EMBL/GenBank/DDBJ whole genome shotgun (WGS) entry which is preliminary data.</text>
</comment>
<dbReference type="OrthoDB" id="4233588at2759"/>
<dbReference type="SUPFAM" id="SSF53335">
    <property type="entry name" value="S-adenosyl-L-methionine-dependent methyltransferases"/>
    <property type="match status" value="1"/>
</dbReference>
<dbReference type="AlphaFoldDB" id="A0A178DC18"/>
<dbReference type="InterPro" id="IPR029063">
    <property type="entry name" value="SAM-dependent_MTases_sf"/>
</dbReference>
<sequence length="116" mass="13306">MGRHLDLDFEKLGELMREVGFVDVVVKPFKIPIGRWPSDPRMKEAGMYQLYAMLDGVEALTLAIFTRCLGWEPEQVQVFLADVRKEFKATKRYTYWPCAVIYGKKPMAVSSIDSAL</sequence>
<dbReference type="Proteomes" id="UP000185904">
    <property type="component" value="Unassembled WGS sequence"/>
</dbReference>
<organism evidence="1 2">
    <name type="scientific">Fonsecaea nubica</name>
    <dbReference type="NCBI Taxonomy" id="856822"/>
    <lineage>
        <taxon>Eukaryota</taxon>
        <taxon>Fungi</taxon>
        <taxon>Dikarya</taxon>
        <taxon>Ascomycota</taxon>
        <taxon>Pezizomycotina</taxon>
        <taxon>Eurotiomycetes</taxon>
        <taxon>Chaetothyriomycetidae</taxon>
        <taxon>Chaetothyriales</taxon>
        <taxon>Herpotrichiellaceae</taxon>
        <taxon>Fonsecaea</taxon>
    </lineage>
</organism>
<gene>
    <name evidence="1" type="ORF">AYO20_01500</name>
</gene>
<evidence type="ECO:0000313" key="2">
    <source>
        <dbReference type="Proteomes" id="UP000185904"/>
    </source>
</evidence>
<proteinExistence type="predicted"/>